<evidence type="ECO:0000313" key="2">
    <source>
        <dbReference type="EMBL" id="MYH62384.1"/>
    </source>
</evidence>
<accession>A0A6B1G8F5</accession>
<dbReference type="SUPFAM" id="SSF103481">
    <property type="entry name" value="Multidrug resistance efflux transporter EmrE"/>
    <property type="match status" value="1"/>
</dbReference>
<name>A0A6B1G8F5_9CHLR</name>
<dbReference type="InterPro" id="IPR037185">
    <property type="entry name" value="EmrE-like"/>
</dbReference>
<gene>
    <name evidence="2" type="ORF">F4148_11705</name>
</gene>
<protein>
    <recommendedName>
        <fullName evidence="3">EamA family transporter</fullName>
    </recommendedName>
</protein>
<keyword evidence="1" id="KW-0472">Membrane</keyword>
<keyword evidence="1" id="KW-0812">Transmembrane</keyword>
<feature type="transmembrane region" description="Helical" evidence="1">
    <location>
        <begin position="12"/>
        <end position="31"/>
    </location>
</feature>
<comment type="caution">
    <text evidence="2">The sequence shown here is derived from an EMBL/GenBank/DDBJ whole genome shotgun (WGS) entry which is preliminary data.</text>
</comment>
<keyword evidence="1" id="KW-1133">Transmembrane helix</keyword>
<evidence type="ECO:0008006" key="3">
    <source>
        <dbReference type="Google" id="ProtNLM"/>
    </source>
</evidence>
<evidence type="ECO:0000256" key="1">
    <source>
        <dbReference type="SAM" id="Phobius"/>
    </source>
</evidence>
<dbReference type="EMBL" id="VYDA01000426">
    <property type="protein sequence ID" value="MYH62384.1"/>
    <property type="molecule type" value="Genomic_DNA"/>
</dbReference>
<reference evidence="2" key="1">
    <citation type="submission" date="2019-09" db="EMBL/GenBank/DDBJ databases">
        <title>Characterisation of the sponge microbiome using genome-centric metagenomics.</title>
        <authorList>
            <person name="Engelberts J.P."/>
            <person name="Robbins S.J."/>
            <person name="De Goeij J.M."/>
            <person name="Aranda M."/>
            <person name="Bell S.C."/>
            <person name="Webster N.S."/>
        </authorList>
    </citation>
    <scope>NUCLEOTIDE SEQUENCE</scope>
    <source>
        <strain evidence="2">SB0675_bin_29</strain>
    </source>
</reference>
<organism evidence="2">
    <name type="scientific">Caldilineaceae bacterium SB0675_bin_29</name>
    <dbReference type="NCBI Taxonomy" id="2605266"/>
    <lineage>
        <taxon>Bacteria</taxon>
        <taxon>Bacillati</taxon>
        <taxon>Chloroflexota</taxon>
        <taxon>Caldilineae</taxon>
        <taxon>Caldilineales</taxon>
        <taxon>Caldilineaceae</taxon>
    </lineage>
</organism>
<sequence length="32" mass="3352">MLLGALLLREIPSFNSIIGGLITIGGILMVLL</sequence>
<proteinExistence type="predicted"/>
<dbReference type="AlphaFoldDB" id="A0A6B1G8F5"/>